<evidence type="ECO:0000256" key="1">
    <source>
        <dbReference type="ARBA" id="ARBA00022737"/>
    </source>
</evidence>
<dbReference type="Gene3D" id="1.25.40.20">
    <property type="entry name" value="Ankyrin repeat-containing domain"/>
    <property type="match status" value="2"/>
</dbReference>
<evidence type="ECO:0000256" key="3">
    <source>
        <dbReference type="PROSITE-ProRule" id="PRU00023"/>
    </source>
</evidence>
<protein>
    <submittedName>
        <fullName evidence="4">Uncharacterized protein</fullName>
    </submittedName>
</protein>
<evidence type="ECO:0000313" key="4">
    <source>
        <dbReference type="EMBL" id="AVP88068.1"/>
    </source>
</evidence>
<dbReference type="KEGG" id="ptc:phytr_11430"/>
<evidence type="ECO:0000256" key="2">
    <source>
        <dbReference type="ARBA" id="ARBA00023043"/>
    </source>
</evidence>
<dbReference type="AlphaFoldDB" id="A0A2P1P9X6"/>
<sequence length="528" mass="59865">MDEINFKLSQAVQFNNLEAAQSLIDQGAQVNTNVVYAVNLGFNITPLQTAIRLRHIKMMNLLIDNGADLNQSNPEGNTPLHYAAGFSYEATTLLIEKGANLHFLNRWDENACFWAAQNNQLKTLKLLIDNGADGLRRNIHLKTPFALMADQGNIEGMEMLFALGADINAMDQDGKNALSLAVENRNLDIIRWLHDKMADFSGIDNVLYSVKNDNFDVALLLCSCRAGLNLRQNLDLLNALTTNLDEITKVNNIHMLEKIMGLLHVLGAGYDLISYFPESAEGQKLVHNISNQLFNEISHFNLNHTKLFDGLTGPDIRHSILSIYKIANLDQEYIHCKDQMKLNHLESYSTIMEFINNVRALVDPLVKNVITILNIDYKILDEVFKRGKIGDIDRNISLLKGIKDIDKEKLKIEYPDLYVALRKVTPYLQKSIVTNQNYKLESLRYNLFKIGAIGNIQDEDMLAFHVMKNLKLLKDDTFHALITEYFCDNALEPLLQNLKISTFPEEHRLLEKIHDEAVEATGKVDLAV</sequence>
<feature type="repeat" description="ANK" evidence="3">
    <location>
        <begin position="42"/>
        <end position="74"/>
    </location>
</feature>
<dbReference type="PROSITE" id="PS50297">
    <property type="entry name" value="ANK_REP_REGION"/>
    <property type="match status" value="1"/>
</dbReference>
<evidence type="ECO:0000313" key="5">
    <source>
        <dbReference type="Proteomes" id="UP000241762"/>
    </source>
</evidence>
<dbReference type="InterPro" id="IPR002110">
    <property type="entry name" value="Ankyrin_rpt"/>
</dbReference>
<dbReference type="PROSITE" id="PS50088">
    <property type="entry name" value="ANK_REPEAT"/>
    <property type="match status" value="4"/>
</dbReference>
<keyword evidence="5" id="KW-1185">Reference proteome</keyword>
<reference evidence="4 5" key="1">
    <citation type="submission" date="2018-03" db="EMBL/GenBank/DDBJ databases">
        <title>A gene transfer event suggests a long-term partnership between eustigmatophyte algae and a novel lineage of endosymbiotic bacteria.</title>
        <authorList>
            <person name="Yurchenko T."/>
            <person name="Sevcikova T."/>
            <person name="Pribyl P."/>
            <person name="El Karkouri K."/>
            <person name="Klimes V."/>
            <person name="Amaral R."/>
            <person name="Zbrankova V."/>
            <person name="Kim E."/>
            <person name="Raoult D."/>
            <person name="Santos L.M.A."/>
            <person name="Elias M."/>
        </authorList>
    </citation>
    <scope>NUCLEOTIDE SEQUENCE [LARGE SCALE GENOMIC DNA]</scope>
    <source>
        <strain evidence="4">CCALA 838</strain>
    </source>
</reference>
<dbReference type="SUPFAM" id="SSF48403">
    <property type="entry name" value="Ankyrin repeat"/>
    <property type="match status" value="1"/>
</dbReference>
<dbReference type="RefSeq" id="WP_106874885.1">
    <property type="nucleotide sequence ID" value="NZ_CP027845.1"/>
</dbReference>
<dbReference type="PANTHER" id="PTHR24188:SF29">
    <property type="entry name" value="GH09064P"/>
    <property type="match status" value="1"/>
</dbReference>
<feature type="repeat" description="ANK" evidence="3">
    <location>
        <begin position="140"/>
        <end position="172"/>
    </location>
</feature>
<dbReference type="PANTHER" id="PTHR24188">
    <property type="entry name" value="ANKYRIN REPEAT PROTEIN"/>
    <property type="match status" value="1"/>
</dbReference>
<feature type="repeat" description="ANK" evidence="3">
    <location>
        <begin position="75"/>
        <end position="106"/>
    </location>
</feature>
<dbReference type="SMART" id="SM00248">
    <property type="entry name" value="ANK"/>
    <property type="match status" value="5"/>
</dbReference>
<gene>
    <name evidence="4" type="ORF">phytr_11430</name>
</gene>
<feature type="repeat" description="ANK" evidence="3">
    <location>
        <begin position="173"/>
        <end position="205"/>
    </location>
</feature>
<keyword evidence="2 3" id="KW-0040">ANK repeat</keyword>
<dbReference type="OrthoDB" id="7872474at2"/>
<keyword evidence="1" id="KW-0677">Repeat</keyword>
<dbReference type="Pfam" id="PF12796">
    <property type="entry name" value="Ank_2"/>
    <property type="match status" value="2"/>
</dbReference>
<dbReference type="Proteomes" id="UP000241762">
    <property type="component" value="Chromosome"/>
</dbReference>
<accession>A0A2P1P9X6</accession>
<dbReference type="InterPro" id="IPR036770">
    <property type="entry name" value="Ankyrin_rpt-contain_sf"/>
</dbReference>
<organism evidence="4 5">
    <name type="scientific">Candidatus Phycorickettsia trachydisci</name>
    <dbReference type="NCBI Taxonomy" id="2115978"/>
    <lineage>
        <taxon>Bacteria</taxon>
        <taxon>Pseudomonadati</taxon>
        <taxon>Pseudomonadota</taxon>
        <taxon>Alphaproteobacteria</taxon>
        <taxon>Rickettsiales</taxon>
        <taxon>Rickettsiaceae</taxon>
        <taxon>Candidatus Phycorickettsia</taxon>
    </lineage>
</organism>
<name>A0A2P1P9X6_9RICK</name>
<dbReference type="EMBL" id="CP027845">
    <property type="protein sequence ID" value="AVP88068.1"/>
    <property type="molecule type" value="Genomic_DNA"/>
</dbReference>
<proteinExistence type="predicted"/>